<dbReference type="InterPro" id="IPR042099">
    <property type="entry name" value="ANL_N_sf"/>
</dbReference>
<sequence>MSGTMMWQALTTGSLIADAEKYHAGTEIVSVETDGSLTRSTWREVGAKLVLPGPQLDGESPARLIDAEGETLSFGVPMIWMGLLVRLKATGGKPTSMKRTVVGGSALPPSLIRAFRDQYGVALIHASGMTETSPLGPLNQLLEKRSGLNEDEQAKLREGQGRPPWGMDLRIVDEARAELPRDVATPGELQIRGHWIVDSYFGQDGSALTDDGWFGTCDVATLDADGYMVICDRSKDIIKSGGERISTVELETEVFYDGKVAHRQVPDRVIFVEALPLGATGKVLKNKLHETYGGALMQDA</sequence>
<organism evidence="6 7">
    <name type="scientific">Thioclava dalianensis</name>
    <dbReference type="NCBI Taxonomy" id="1185766"/>
    <lineage>
        <taxon>Bacteria</taxon>
        <taxon>Pseudomonadati</taxon>
        <taxon>Pseudomonadota</taxon>
        <taxon>Alphaproteobacteria</taxon>
        <taxon>Rhodobacterales</taxon>
        <taxon>Paracoccaceae</taxon>
        <taxon>Thioclava</taxon>
    </lineage>
</organism>
<keyword evidence="7" id="KW-1185">Reference proteome</keyword>
<dbReference type="PANTHER" id="PTHR43859:SF4">
    <property type="entry name" value="BUTANOATE--COA LIGASE AAE1-RELATED"/>
    <property type="match status" value="1"/>
</dbReference>
<feature type="domain" description="AMP-dependent synthetase/ligase" evidence="5">
    <location>
        <begin position="45"/>
        <end position="201"/>
    </location>
</feature>
<reference evidence="6 7" key="1">
    <citation type="submission" date="2014-03" db="EMBL/GenBank/DDBJ databases">
        <title>The draft genome sequence of Thioclava dalianensis DLFJ1-1.</title>
        <authorList>
            <person name="Lai Q."/>
            <person name="Shao Z."/>
        </authorList>
    </citation>
    <scope>NUCLEOTIDE SEQUENCE [LARGE SCALE GENOMIC DNA]</scope>
    <source>
        <strain evidence="6 7">DLFJ1-1</strain>
    </source>
</reference>
<name>A0A074TIB7_9RHOB</name>
<dbReference type="RefSeq" id="WP_051693258.1">
    <property type="nucleotide sequence ID" value="NZ_FOVB01000001.1"/>
</dbReference>
<evidence type="ECO:0000256" key="3">
    <source>
        <dbReference type="ARBA" id="ARBA00022832"/>
    </source>
</evidence>
<keyword evidence="4" id="KW-0443">Lipid metabolism</keyword>
<dbReference type="AlphaFoldDB" id="A0A074TIB7"/>
<evidence type="ECO:0000313" key="6">
    <source>
        <dbReference type="EMBL" id="KEP71384.1"/>
    </source>
</evidence>
<protein>
    <submittedName>
        <fullName evidence="6">Long-chain fatty acid--CoA ligase</fullName>
    </submittedName>
</protein>
<evidence type="ECO:0000256" key="2">
    <source>
        <dbReference type="ARBA" id="ARBA00022598"/>
    </source>
</evidence>
<dbReference type="PANTHER" id="PTHR43859">
    <property type="entry name" value="ACYL-ACTIVATING ENZYME"/>
    <property type="match status" value="1"/>
</dbReference>
<dbReference type="STRING" id="1185766.SAMN05216224_101300"/>
<dbReference type="EMBL" id="JHEH01000002">
    <property type="protein sequence ID" value="KEP71384.1"/>
    <property type="molecule type" value="Genomic_DNA"/>
</dbReference>
<proteinExistence type="inferred from homology"/>
<dbReference type="InterPro" id="IPR000873">
    <property type="entry name" value="AMP-dep_synth/lig_dom"/>
</dbReference>
<evidence type="ECO:0000256" key="1">
    <source>
        <dbReference type="ARBA" id="ARBA00006432"/>
    </source>
</evidence>
<comment type="caution">
    <text evidence="6">The sequence shown here is derived from an EMBL/GenBank/DDBJ whole genome shotgun (WGS) entry which is preliminary data.</text>
</comment>
<dbReference type="Gene3D" id="3.40.50.12780">
    <property type="entry name" value="N-terminal domain of ligase-like"/>
    <property type="match status" value="1"/>
</dbReference>
<evidence type="ECO:0000313" key="7">
    <source>
        <dbReference type="Proteomes" id="UP000027725"/>
    </source>
</evidence>
<dbReference type="SUPFAM" id="SSF56801">
    <property type="entry name" value="Acetyl-CoA synthetase-like"/>
    <property type="match status" value="1"/>
</dbReference>
<keyword evidence="2 6" id="KW-0436">Ligase</keyword>
<accession>A0A074TIB7</accession>
<comment type="similarity">
    <text evidence="1">Belongs to the ATP-dependent AMP-binding enzyme family.</text>
</comment>
<dbReference type="eggNOG" id="COG0318">
    <property type="taxonomic scope" value="Bacteria"/>
</dbReference>
<gene>
    <name evidence="6" type="ORF">DL1_07270</name>
</gene>
<dbReference type="Pfam" id="PF00501">
    <property type="entry name" value="AMP-binding"/>
    <property type="match status" value="1"/>
</dbReference>
<dbReference type="Proteomes" id="UP000027725">
    <property type="component" value="Unassembled WGS sequence"/>
</dbReference>
<evidence type="ECO:0000256" key="4">
    <source>
        <dbReference type="ARBA" id="ARBA00023098"/>
    </source>
</evidence>
<evidence type="ECO:0000259" key="5">
    <source>
        <dbReference type="Pfam" id="PF00501"/>
    </source>
</evidence>
<dbReference type="GO" id="GO:0006631">
    <property type="term" value="P:fatty acid metabolic process"/>
    <property type="evidence" value="ECO:0007669"/>
    <property type="project" value="UniProtKB-KW"/>
</dbReference>
<dbReference type="GO" id="GO:0016874">
    <property type="term" value="F:ligase activity"/>
    <property type="evidence" value="ECO:0007669"/>
    <property type="project" value="UniProtKB-KW"/>
</dbReference>
<keyword evidence="3" id="KW-0276">Fatty acid metabolism</keyword>